<gene>
    <name evidence="1" type="ORF">QX249_09455</name>
</gene>
<evidence type="ECO:0000313" key="1">
    <source>
        <dbReference type="EMBL" id="MDS1820881.1"/>
    </source>
</evidence>
<name>A0AAW8PZA0_VIBPH</name>
<evidence type="ECO:0000313" key="2">
    <source>
        <dbReference type="Proteomes" id="UP001253193"/>
    </source>
</evidence>
<organism evidence="1 2">
    <name type="scientific">Vibrio parahaemolyticus</name>
    <dbReference type="NCBI Taxonomy" id="670"/>
    <lineage>
        <taxon>Bacteria</taxon>
        <taxon>Pseudomonadati</taxon>
        <taxon>Pseudomonadota</taxon>
        <taxon>Gammaproteobacteria</taxon>
        <taxon>Vibrionales</taxon>
        <taxon>Vibrionaceae</taxon>
        <taxon>Vibrio</taxon>
    </lineage>
</organism>
<reference evidence="1" key="1">
    <citation type="submission" date="2023-06" db="EMBL/GenBank/DDBJ databases">
        <title>Genomic Diversity of Vibrio spp. and Metagenomic Analysis of Pathogens in Florida Gulf Coastal Waters Following Hurricane Ian.</title>
        <authorList>
            <person name="Brumfield K.D."/>
        </authorList>
    </citation>
    <scope>NUCLEOTIDE SEQUENCE</scope>
    <source>
        <strain evidence="1">WBS2B-138</strain>
    </source>
</reference>
<proteinExistence type="predicted"/>
<accession>A0AAW8PZA0</accession>
<comment type="caution">
    <text evidence="1">The sequence shown here is derived from an EMBL/GenBank/DDBJ whole genome shotgun (WGS) entry which is preliminary data.</text>
</comment>
<dbReference type="RefSeq" id="WP_311019662.1">
    <property type="nucleotide sequence ID" value="NZ_JAUHGG010000003.1"/>
</dbReference>
<dbReference type="EMBL" id="JAUHGG010000003">
    <property type="protein sequence ID" value="MDS1820881.1"/>
    <property type="molecule type" value="Genomic_DNA"/>
</dbReference>
<dbReference type="Proteomes" id="UP001253193">
    <property type="component" value="Unassembled WGS sequence"/>
</dbReference>
<sequence>MSALDALLNDIKKPSGNNNSTNLVVTVDEWEENQVKGTRMDTGEQVVVRLSKFEKKPDASFDRPDLKTIKEKKRCGKGAIICFENAYLNNEDGAWYSRWANLIRKSEKDKKTVAAILKSKVIIGKSQAGKEYIEIKSLSARFGQPVTHQTISSIEELSEIASSHLIPMGNGVVPYLLAYVNDGEKDFSFEIKAAIIDQTTEDGEKRRVVDPNPENSINKYLESNYGQVLKGCIDHPEITIKVAKGKVIYCGTATRDAMLKGNKAEFLKKEFSLDKEAPYSAQNLGYKDIVVGVRDDEELDSKYAVFISSIKPYDEPESAKDLLS</sequence>
<protein>
    <submittedName>
        <fullName evidence="1">Uncharacterized protein</fullName>
    </submittedName>
</protein>
<dbReference type="AlphaFoldDB" id="A0AAW8PZA0"/>